<dbReference type="PANTHER" id="PTHR34796">
    <property type="entry name" value="EXPRESSED PROTEIN"/>
    <property type="match status" value="1"/>
</dbReference>
<dbReference type="Gene3D" id="1.10.3450.10">
    <property type="entry name" value="TTHA0068-like"/>
    <property type="match status" value="1"/>
</dbReference>
<accession>A0ABC8WAY5</accession>
<dbReference type="Pfam" id="PF03745">
    <property type="entry name" value="DUF309"/>
    <property type="match status" value="1"/>
</dbReference>
<dbReference type="SUPFAM" id="SSF140663">
    <property type="entry name" value="TTHA0068-like"/>
    <property type="match status" value="1"/>
</dbReference>
<evidence type="ECO:0000313" key="2">
    <source>
        <dbReference type="Proteomes" id="UP001497457"/>
    </source>
</evidence>
<dbReference type="Proteomes" id="UP001497457">
    <property type="component" value="Chromosome 11b"/>
</dbReference>
<organism evidence="1 2">
    <name type="scientific">Urochloa decumbens</name>
    <dbReference type="NCBI Taxonomy" id="240449"/>
    <lineage>
        <taxon>Eukaryota</taxon>
        <taxon>Viridiplantae</taxon>
        <taxon>Streptophyta</taxon>
        <taxon>Embryophyta</taxon>
        <taxon>Tracheophyta</taxon>
        <taxon>Spermatophyta</taxon>
        <taxon>Magnoliopsida</taxon>
        <taxon>Liliopsida</taxon>
        <taxon>Poales</taxon>
        <taxon>Poaceae</taxon>
        <taxon>PACMAD clade</taxon>
        <taxon>Panicoideae</taxon>
        <taxon>Panicodae</taxon>
        <taxon>Paniceae</taxon>
        <taxon>Melinidinae</taxon>
        <taxon>Urochloa</taxon>
    </lineage>
</organism>
<reference evidence="1" key="1">
    <citation type="submission" date="2024-10" db="EMBL/GenBank/DDBJ databases">
        <authorList>
            <person name="Ryan C."/>
        </authorList>
    </citation>
    <scope>NUCLEOTIDE SEQUENCE [LARGE SCALE GENOMIC DNA]</scope>
</reference>
<dbReference type="EMBL" id="OZ075121">
    <property type="protein sequence ID" value="CAL4904450.1"/>
    <property type="molecule type" value="Genomic_DNA"/>
</dbReference>
<dbReference type="PANTHER" id="PTHR34796:SF1">
    <property type="entry name" value="EXPRESSED PROTEIN"/>
    <property type="match status" value="1"/>
</dbReference>
<dbReference type="AlphaFoldDB" id="A0ABC8WAY5"/>
<proteinExistence type="predicted"/>
<protein>
    <recommendedName>
        <fullName evidence="3">DUF309 domain-containing protein</fullName>
    </recommendedName>
</protein>
<evidence type="ECO:0000313" key="1">
    <source>
        <dbReference type="EMBL" id="CAL4904450.1"/>
    </source>
</evidence>
<dbReference type="InterPro" id="IPR005500">
    <property type="entry name" value="DUF309"/>
</dbReference>
<gene>
    <name evidence="1" type="ORF">URODEC1_LOCUS11122</name>
</gene>
<keyword evidence="2" id="KW-1185">Reference proteome</keyword>
<dbReference type="InterPro" id="IPR023203">
    <property type="entry name" value="TTHA0068_sf"/>
</dbReference>
<name>A0ABC8WAY5_9POAL</name>
<sequence length="279" mass="30951">MLAATAALSPAPRPPQLAACSLPSSRPFLPSTSSLYLLVQHRGSCCRARADLRCRRRLLTARGEGERPHHEEDEEDDELTGGSFDAAVALFNRGEYHACHDVVEELWYAAEDPARTLLHGLLQCAVGFHHLFNQNHRGAMMELGEGLCKLRKLNLHHNHEGSDDDPFSRFRDEVAAVLQFLYRTQKELAACTDELCLTMDGSPTSYQLLGNFAAGQQLYRLVEQADDDARDGGASSSIVFSVSADHRASQASVHPTVKLPTLHATEQHLTDLQRAYQYM</sequence>
<evidence type="ECO:0008006" key="3">
    <source>
        <dbReference type="Google" id="ProtNLM"/>
    </source>
</evidence>